<keyword evidence="4 7" id="KW-0812">Transmembrane</keyword>
<organism evidence="9 10">
    <name type="scientific">Leuconostoc lactis</name>
    <dbReference type="NCBI Taxonomy" id="1246"/>
    <lineage>
        <taxon>Bacteria</taxon>
        <taxon>Bacillati</taxon>
        <taxon>Bacillota</taxon>
        <taxon>Bacilli</taxon>
        <taxon>Lactobacillales</taxon>
        <taxon>Lactobacillaceae</taxon>
        <taxon>Leuconostoc</taxon>
    </lineage>
</organism>
<comment type="subcellular location">
    <subcellularLocation>
        <location evidence="1 7">Cell membrane</location>
        <topology evidence="1 7">Multi-pass membrane protein</topology>
    </subcellularLocation>
</comment>
<dbReference type="GeneID" id="66531833"/>
<sequence length="227" mass="25201">MFLIDFILNIDSHIATLVTQFGPWTYLILFAIIFIETGIIIMPFLPGDSLLFAAGAVAATPAGIAAGLNHWVFMILFFVAAVAGDTLNFCISRTGGAKLLQHPFMRRFIKEEHIREAEGFFEKHGAMAIIIGRYMPIVRTFVPLVAGISQFPFSHFFRNTLIAAFSWSFIATGAGYLFGNIPFVKDNFSIIIIGIAFVTILPTIISIIRSMVINHRAKQIAKENDNK</sequence>
<keyword evidence="5 7" id="KW-1133">Transmembrane helix</keyword>
<evidence type="ECO:0000256" key="5">
    <source>
        <dbReference type="ARBA" id="ARBA00022989"/>
    </source>
</evidence>
<gene>
    <name evidence="9" type="ORF">FGL83_06450</name>
</gene>
<evidence type="ECO:0000256" key="1">
    <source>
        <dbReference type="ARBA" id="ARBA00004651"/>
    </source>
</evidence>
<evidence type="ECO:0000259" key="8">
    <source>
        <dbReference type="Pfam" id="PF09335"/>
    </source>
</evidence>
<reference evidence="9 10" key="1">
    <citation type="submission" date="2019-06" db="EMBL/GenBank/DDBJ databases">
        <title>Genome analyses of bacteria isolated from kimchi.</title>
        <authorList>
            <person name="Lee S."/>
            <person name="Ahn S."/>
            <person name="Roh S."/>
        </authorList>
    </citation>
    <scope>NUCLEOTIDE SEQUENCE [LARGE SCALE GENOMIC DNA]</scope>
    <source>
        <strain evidence="9 10">CBA3625</strain>
    </source>
</reference>
<evidence type="ECO:0000256" key="7">
    <source>
        <dbReference type="RuleBase" id="RU367016"/>
    </source>
</evidence>
<evidence type="ECO:0000313" key="9">
    <source>
        <dbReference type="EMBL" id="QEA44331.1"/>
    </source>
</evidence>
<dbReference type="InterPro" id="IPR032816">
    <property type="entry name" value="VTT_dom"/>
</dbReference>
<evidence type="ECO:0000256" key="2">
    <source>
        <dbReference type="ARBA" id="ARBA00010792"/>
    </source>
</evidence>
<evidence type="ECO:0000256" key="6">
    <source>
        <dbReference type="ARBA" id="ARBA00023136"/>
    </source>
</evidence>
<dbReference type="InterPro" id="IPR032818">
    <property type="entry name" value="DedA-like"/>
</dbReference>
<feature type="transmembrane region" description="Helical" evidence="7">
    <location>
        <begin position="24"/>
        <end position="42"/>
    </location>
</feature>
<dbReference type="PANTHER" id="PTHR30353">
    <property type="entry name" value="INNER MEMBRANE PROTEIN DEDA-RELATED"/>
    <property type="match status" value="1"/>
</dbReference>
<dbReference type="Proteomes" id="UP000321298">
    <property type="component" value="Chromosome"/>
</dbReference>
<feature type="transmembrane region" description="Helical" evidence="7">
    <location>
        <begin position="160"/>
        <end position="178"/>
    </location>
</feature>
<evidence type="ECO:0000256" key="4">
    <source>
        <dbReference type="ARBA" id="ARBA00022692"/>
    </source>
</evidence>
<comment type="caution">
    <text evidence="7">Lacks conserved residue(s) required for the propagation of feature annotation.</text>
</comment>
<dbReference type="EMBL" id="CP042387">
    <property type="protein sequence ID" value="QEA44331.1"/>
    <property type="molecule type" value="Genomic_DNA"/>
</dbReference>
<dbReference type="GO" id="GO:0005886">
    <property type="term" value="C:plasma membrane"/>
    <property type="evidence" value="ECO:0007669"/>
    <property type="project" value="UniProtKB-SubCell"/>
</dbReference>
<feature type="domain" description="VTT" evidence="8">
    <location>
        <begin position="45"/>
        <end position="176"/>
    </location>
</feature>
<evidence type="ECO:0000256" key="3">
    <source>
        <dbReference type="ARBA" id="ARBA00022475"/>
    </source>
</evidence>
<keyword evidence="10" id="KW-1185">Reference proteome</keyword>
<evidence type="ECO:0000313" key="10">
    <source>
        <dbReference type="Proteomes" id="UP000321298"/>
    </source>
</evidence>
<comment type="similarity">
    <text evidence="2 7">Belongs to the DedA family.</text>
</comment>
<keyword evidence="6 7" id="KW-0472">Membrane</keyword>
<keyword evidence="3 7" id="KW-1003">Cell membrane</keyword>
<protein>
    <submittedName>
        <fullName evidence="9">Cytochrome O ubiquinol oxidase</fullName>
    </submittedName>
</protein>
<dbReference type="AlphaFoldDB" id="A0AAP9JAF5"/>
<dbReference type="RefSeq" id="WP_147001182.1">
    <property type="nucleotide sequence ID" value="NZ_CP042387.1"/>
</dbReference>
<dbReference type="PANTHER" id="PTHR30353:SF0">
    <property type="entry name" value="TRANSMEMBRANE PROTEIN"/>
    <property type="match status" value="1"/>
</dbReference>
<proteinExistence type="inferred from homology"/>
<name>A0AAP9JAF5_LEULA</name>
<feature type="transmembrane region" description="Helical" evidence="7">
    <location>
        <begin position="190"/>
        <end position="212"/>
    </location>
</feature>
<accession>A0AAP9JAF5</accession>
<dbReference type="Pfam" id="PF09335">
    <property type="entry name" value="VTT_dom"/>
    <property type="match status" value="1"/>
</dbReference>